<organism evidence="9 10">
    <name type="scientific">Maritalea myrionectae</name>
    <dbReference type="NCBI Taxonomy" id="454601"/>
    <lineage>
        <taxon>Bacteria</taxon>
        <taxon>Pseudomonadati</taxon>
        <taxon>Pseudomonadota</taxon>
        <taxon>Alphaproteobacteria</taxon>
        <taxon>Hyphomicrobiales</taxon>
        <taxon>Devosiaceae</taxon>
        <taxon>Maritalea</taxon>
    </lineage>
</organism>
<evidence type="ECO:0000256" key="3">
    <source>
        <dbReference type="ARBA" id="ARBA00022448"/>
    </source>
</evidence>
<evidence type="ECO:0000313" key="9">
    <source>
        <dbReference type="EMBL" id="AVX04835.1"/>
    </source>
</evidence>
<feature type="transmembrane region" description="Helical" evidence="8">
    <location>
        <begin position="119"/>
        <end position="139"/>
    </location>
</feature>
<evidence type="ECO:0000256" key="1">
    <source>
        <dbReference type="ARBA" id="ARBA00004651"/>
    </source>
</evidence>
<feature type="transmembrane region" description="Helical" evidence="8">
    <location>
        <begin position="226"/>
        <end position="249"/>
    </location>
</feature>
<dbReference type="InterPro" id="IPR037294">
    <property type="entry name" value="ABC_BtuC-like"/>
</dbReference>
<keyword evidence="5 8" id="KW-0812">Transmembrane</keyword>
<dbReference type="GO" id="GO:0005886">
    <property type="term" value="C:plasma membrane"/>
    <property type="evidence" value="ECO:0007669"/>
    <property type="project" value="UniProtKB-SubCell"/>
</dbReference>
<sequence>MIIKNIGELGRFGGMAVVIALFFALHISIGAKAIPLADVFSALIARDDTIFDHIVVWDLRMPRAVIAIVVGAALAVSGALMQGITRNPLADPGLLGLLAGASFAVVVAFGIWGSAIVPIMPLVAAGGALAAAGLVLWIATAAPGGARPLTLILAGAAISAFLGAVIAAVQLLDQENFDQLRVWLTGTISGHRMSYLGWCLPWLAVGFVAAFAMARQITSLAMGDDVAVGLGVNVVQVKIVSLIAVVTLTASAVTLSGPLGFIGLVIPHVVRLFVGTDYRFVVPYSALLGAAYLLFVDIVARVALAPVEISTGLVTSLLGAPFFVWLVRAKL</sequence>
<feature type="transmembrane region" description="Helical" evidence="8">
    <location>
        <begin position="151"/>
        <end position="172"/>
    </location>
</feature>
<evidence type="ECO:0000256" key="5">
    <source>
        <dbReference type="ARBA" id="ARBA00022692"/>
    </source>
</evidence>
<dbReference type="FunFam" id="1.10.3470.10:FF:000001">
    <property type="entry name" value="Vitamin B12 ABC transporter permease BtuC"/>
    <property type="match status" value="1"/>
</dbReference>
<evidence type="ECO:0000256" key="6">
    <source>
        <dbReference type="ARBA" id="ARBA00022989"/>
    </source>
</evidence>
<feature type="transmembrane region" description="Helical" evidence="8">
    <location>
        <begin position="309"/>
        <end position="327"/>
    </location>
</feature>
<dbReference type="RefSeq" id="WP_117395952.1">
    <property type="nucleotide sequence ID" value="NZ_CP021330.1"/>
</dbReference>
<gene>
    <name evidence="9" type="ORF">MXMO3_02322</name>
</gene>
<dbReference type="AlphaFoldDB" id="A0A2R4MFV6"/>
<accession>A0A2R4MFV6</accession>
<keyword evidence="4" id="KW-1003">Cell membrane</keyword>
<evidence type="ECO:0000256" key="7">
    <source>
        <dbReference type="ARBA" id="ARBA00023136"/>
    </source>
</evidence>
<dbReference type="InterPro" id="IPR000522">
    <property type="entry name" value="ABC_transptr_permease_BtuC"/>
</dbReference>
<feature type="transmembrane region" description="Helical" evidence="8">
    <location>
        <begin position="64"/>
        <end position="81"/>
    </location>
</feature>
<dbReference type="SUPFAM" id="SSF81345">
    <property type="entry name" value="ABC transporter involved in vitamin B12 uptake, BtuC"/>
    <property type="match status" value="1"/>
</dbReference>
<evidence type="ECO:0000256" key="8">
    <source>
        <dbReference type="SAM" id="Phobius"/>
    </source>
</evidence>
<feature type="transmembrane region" description="Helical" evidence="8">
    <location>
        <begin position="12"/>
        <end position="31"/>
    </location>
</feature>
<name>A0A2R4MFV6_9HYPH</name>
<dbReference type="Proteomes" id="UP000258927">
    <property type="component" value="Chromosome"/>
</dbReference>
<dbReference type="KEGG" id="mmyr:MXMO3_02322"/>
<keyword evidence="3" id="KW-0813">Transport</keyword>
<dbReference type="STRING" id="1122213.GCA_000423365_02641"/>
<feature type="transmembrane region" description="Helical" evidence="8">
    <location>
        <begin position="281"/>
        <end position="303"/>
    </location>
</feature>
<keyword evidence="10" id="KW-1185">Reference proteome</keyword>
<evidence type="ECO:0000256" key="4">
    <source>
        <dbReference type="ARBA" id="ARBA00022475"/>
    </source>
</evidence>
<dbReference type="PANTHER" id="PTHR30472:SF1">
    <property type="entry name" value="FE(3+) DICITRATE TRANSPORT SYSTEM PERMEASE PROTEIN FECC-RELATED"/>
    <property type="match status" value="1"/>
</dbReference>
<keyword evidence="6 8" id="KW-1133">Transmembrane helix</keyword>
<dbReference type="GO" id="GO:0022857">
    <property type="term" value="F:transmembrane transporter activity"/>
    <property type="evidence" value="ECO:0007669"/>
    <property type="project" value="InterPro"/>
</dbReference>
<reference evidence="9 10" key="1">
    <citation type="submission" date="2017-05" db="EMBL/GenBank/DDBJ databases">
        <title>Genome Analysis of Maritalea myrionectae HL2708#5.</title>
        <authorList>
            <consortium name="Cotde Inc.-PKNU"/>
            <person name="Jang D."/>
            <person name="Oh H.-M."/>
        </authorList>
    </citation>
    <scope>NUCLEOTIDE SEQUENCE [LARGE SCALE GENOMIC DNA]</scope>
    <source>
        <strain evidence="9 10">HL2708#5</strain>
    </source>
</reference>
<dbReference type="Gene3D" id="1.10.3470.10">
    <property type="entry name" value="ABC transporter involved in vitamin B12 uptake, BtuC"/>
    <property type="match status" value="1"/>
</dbReference>
<proteinExistence type="inferred from homology"/>
<dbReference type="GO" id="GO:0033214">
    <property type="term" value="P:siderophore-iron import into cell"/>
    <property type="evidence" value="ECO:0007669"/>
    <property type="project" value="TreeGrafter"/>
</dbReference>
<feature type="transmembrane region" description="Helical" evidence="8">
    <location>
        <begin position="192"/>
        <end position="214"/>
    </location>
</feature>
<dbReference type="Pfam" id="PF01032">
    <property type="entry name" value="FecCD"/>
    <property type="match status" value="1"/>
</dbReference>
<feature type="transmembrane region" description="Helical" evidence="8">
    <location>
        <begin position="93"/>
        <end position="113"/>
    </location>
</feature>
<dbReference type="EMBL" id="CP021330">
    <property type="protein sequence ID" value="AVX04835.1"/>
    <property type="molecule type" value="Genomic_DNA"/>
</dbReference>
<protein>
    <submittedName>
        <fullName evidence="9">Vitamin B12 import system permease protein BtuC</fullName>
    </submittedName>
</protein>
<feature type="transmembrane region" description="Helical" evidence="8">
    <location>
        <begin position="255"/>
        <end position="274"/>
    </location>
</feature>
<dbReference type="PANTHER" id="PTHR30472">
    <property type="entry name" value="FERRIC ENTEROBACTIN TRANSPORT SYSTEM PERMEASE PROTEIN"/>
    <property type="match status" value="1"/>
</dbReference>
<comment type="similarity">
    <text evidence="2">Belongs to the binding-protein-dependent transport system permease family. FecCD subfamily.</text>
</comment>
<evidence type="ECO:0000256" key="2">
    <source>
        <dbReference type="ARBA" id="ARBA00007935"/>
    </source>
</evidence>
<evidence type="ECO:0000313" key="10">
    <source>
        <dbReference type="Proteomes" id="UP000258927"/>
    </source>
</evidence>
<dbReference type="CDD" id="cd06550">
    <property type="entry name" value="TM_ABC_iron-siderophores_like"/>
    <property type="match status" value="1"/>
</dbReference>
<keyword evidence="7 8" id="KW-0472">Membrane</keyword>
<comment type="subcellular location">
    <subcellularLocation>
        <location evidence="1">Cell membrane</location>
        <topology evidence="1">Multi-pass membrane protein</topology>
    </subcellularLocation>
</comment>